<reference evidence="2" key="2">
    <citation type="journal article" date="2017" name="Nat. Plants">
        <title>The Aegilops tauschii genome reveals multiple impacts of transposons.</title>
        <authorList>
            <person name="Zhao G."/>
            <person name="Zou C."/>
            <person name="Li K."/>
            <person name="Wang K."/>
            <person name="Li T."/>
            <person name="Gao L."/>
            <person name="Zhang X."/>
            <person name="Wang H."/>
            <person name="Yang Z."/>
            <person name="Liu X."/>
            <person name="Jiang W."/>
            <person name="Mao L."/>
            <person name="Kong X."/>
            <person name="Jiao Y."/>
            <person name="Jia J."/>
        </authorList>
    </citation>
    <scope>NUCLEOTIDE SEQUENCE [LARGE SCALE GENOMIC DNA]</scope>
    <source>
        <strain evidence="2">cv. AL8/78</strain>
    </source>
</reference>
<name>A0A453C6T1_AEGTS</name>
<organism evidence="1 2">
    <name type="scientific">Aegilops tauschii subsp. strangulata</name>
    <name type="common">Goatgrass</name>
    <dbReference type="NCBI Taxonomy" id="200361"/>
    <lineage>
        <taxon>Eukaryota</taxon>
        <taxon>Viridiplantae</taxon>
        <taxon>Streptophyta</taxon>
        <taxon>Embryophyta</taxon>
        <taxon>Tracheophyta</taxon>
        <taxon>Spermatophyta</taxon>
        <taxon>Magnoliopsida</taxon>
        <taxon>Liliopsida</taxon>
        <taxon>Poales</taxon>
        <taxon>Poaceae</taxon>
        <taxon>BOP clade</taxon>
        <taxon>Pooideae</taxon>
        <taxon>Triticodae</taxon>
        <taxon>Triticeae</taxon>
        <taxon>Triticinae</taxon>
        <taxon>Aegilops</taxon>
    </lineage>
</organism>
<keyword evidence="2" id="KW-1185">Reference proteome</keyword>
<dbReference type="Gramene" id="AET2Gv20751800.9">
    <property type="protein sequence ID" value="AET2Gv20751800.9"/>
    <property type="gene ID" value="AET2Gv20751800"/>
</dbReference>
<reference evidence="1" key="4">
    <citation type="submission" date="2019-03" db="UniProtKB">
        <authorList>
            <consortium name="EnsemblPlants"/>
        </authorList>
    </citation>
    <scope>IDENTIFICATION</scope>
</reference>
<dbReference type="EnsemblPlants" id="AET2Gv20751800.9">
    <property type="protein sequence ID" value="AET2Gv20751800.9"/>
    <property type="gene ID" value="AET2Gv20751800"/>
</dbReference>
<reference evidence="2" key="1">
    <citation type="journal article" date="2014" name="Science">
        <title>Ancient hybridizations among the ancestral genomes of bread wheat.</title>
        <authorList>
            <consortium name="International Wheat Genome Sequencing Consortium,"/>
            <person name="Marcussen T."/>
            <person name="Sandve S.R."/>
            <person name="Heier L."/>
            <person name="Spannagl M."/>
            <person name="Pfeifer M."/>
            <person name="Jakobsen K.S."/>
            <person name="Wulff B.B."/>
            <person name="Steuernagel B."/>
            <person name="Mayer K.F."/>
            <person name="Olsen O.A."/>
        </authorList>
    </citation>
    <scope>NUCLEOTIDE SEQUENCE [LARGE SCALE GENOMIC DNA]</scope>
    <source>
        <strain evidence="2">cv. AL8/78</strain>
    </source>
</reference>
<dbReference type="Proteomes" id="UP000015105">
    <property type="component" value="Chromosome 2D"/>
</dbReference>
<evidence type="ECO:0000313" key="2">
    <source>
        <dbReference type="Proteomes" id="UP000015105"/>
    </source>
</evidence>
<sequence length="45" mass="5208">KIEQWYYSSSTFVCTQDADSDPIPRHLSDALRLGHGLRSQCHMTR</sequence>
<proteinExistence type="predicted"/>
<reference evidence="1" key="5">
    <citation type="journal article" date="2021" name="G3 (Bethesda)">
        <title>Aegilops tauschii genome assembly Aet v5.0 features greater sequence contiguity and improved annotation.</title>
        <authorList>
            <person name="Wang L."/>
            <person name="Zhu T."/>
            <person name="Rodriguez J.C."/>
            <person name="Deal K.R."/>
            <person name="Dubcovsky J."/>
            <person name="McGuire P.E."/>
            <person name="Lux T."/>
            <person name="Spannagl M."/>
            <person name="Mayer K.F.X."/>
            <person name="Baldrich P."/>
            <person name="Meyers B.C."/>
            <person name="Huo N."/>
            <person name="Gu Y.Q."/>
            <person name="Zhou H."/>
            <person name="Devos K.M."/>
            <person name="Bennetzen J.L."/>
            <person name="Unver T."/>
            <person name="Budak H."/>
            <person name="Gulick P.J."/>
            <person name="Galiba G."/>
            <person name="Kalapos B."/>
            <person name="Nelson D.R."/>
            <person name="Li P."/>
            <person name="You F.M."/>
            <person name="Luo M.C."/>
            <person name="Dvorak J."/>
        </authorList>
    </citation>
    <scope>NUCLEOTIDE SEQUENCE [LARGE SCALE GENOMIC DNA]</scope>
    <source>
        <strain evidence="1">cv. AL8/78</strain>
    </source>
</reference>
<evidence type="ECO:0000313" key="1">
    <source>
        <dbReference type="EnsemblPlants" id="AET2Gv20751800.9"/>
    </source>
</evidence>
<reference evidence="1" key="3">
    <citation type="journal article" date="2017" name="Nature">
        <title>Genome sequence of the progenitor of the wheat D genome Aegilops tauschii.</title>
        <authorList>
            <person name="Luo M.C."/>
            <person name="Gu Y.Q."/>
            <person name="Puiu D."/>
            <person name="Wang H."/>
            <person name="Twardziok S.O."/>
            <person name="Deal K.R."/>
            <person name="Huo N."/>
            <person name="Zhu T."/>
            <person name="Wang L."/>
            <person name="Wang Y."/>
            <person name="McGuire P.E."/>
            <person name="Liu S."/>
            <person name="Long H."/>
            <person name="Ramasamy R.K."/>
            <person name="Rodriguez J.C."/>
            <person name="Van S.L."/>
            <person name="Yuan L."/>
            <person name="Wang Z."/>
            <person name="Xia Z."/>
            <person name="Xiao L."/>
            <person name="Anderson O.D."/>
            <person name="Ouyang S."/>
            <person name="Liang Y."/>
            <person name="Zimin A.V."/>
            <person name="Pertea G."/>
            <person name="Qi P."/>
            <person name="Bennetzen J.L."/>
            <person name="Dai X."/>
            <person name="Dawson M.W."/>
            <person name="Muller H.G."/>
            <person name="Kugler K."/>
            <person name="Rivarola-Duarte L."/>
            <person name="Spannagl M."/>
            <person name="Mayer K.F.X."/>
            <person name="Lu F.H."/>
            <person name="Bevan M.W."/>
            <person name="Leroy P."/>
            <person name="Li P."/>
            <person name="You F.M."/>
            <person name="Sun Q."/>
            <person name="Liu Z."/>
            <person name="Lyons E."/>
            <person name="Wicker T."/>
            <person name="Salzberg S.L."/>
            <person name="Devos K.M."/>
            <person name="Dvorak J."/>
        </authorList>
    </citation>
    <scope>NUCLEOTIDE SEQUENCE [LARGE SCALE GENOMIC DNA]</scope>
    <source>
        <strain evidence="1">cv. AL8/78</strain>
    </source>
</reference>
<accession>A0A453C6T1</accession>
<dbReference type="AlphaFoldDB" id="A0A453C6T1"/>
<protein>
    <submittedName>
        <fullName evidence="1">Uncharacterized protein</fullName>
    </submittedName>
</protein>